<feature type="transmembrane region" description="Helical" evidence="8">
    <location>
        <begin position="146"/>
        <end position="179"/>
    </location>
</feature>
<feature type="transmembrane region" description="Helical" evidence="8">
    <location>
        <begin position="191"/>
        <end position="208"/>
    </location>
</feature>
<keyword evidence="6 8" id="KW-1133">Transmembrane helix</keyword>
<feature type="transmembrane region" description="Helical" evidence="8">
    <location>
        <begin position="101"/>
        <end position="134"/>
    </location>
</feature>
<dbReference type="RefSeq" id="WP_184197847.1">
    <property type="nucleotide sequence ID" value="NZ_JACHGW010000003.1"/>
</dbReference>
<dbReference type="GO" id="GO:0009103">
    <property type="term" value="P:lipopolysaccharide biosynthetic process"/>
    <property type="evidence" value="ECO:0007669"/>
    <property type="project" value="UniProtKB-ARBA"/>
</dbReference>
<keyword evidence="4 10" id="KW-0808">Transferase</keyword>
<evidence type="ECO:0000256" key="5">
    <source>
        <dbReference type="ARBA" id="ARBA00022692"/>
    </source>
</evidence>
<proteinExistence type="predicted"/>
<gene>
    <name evidence="10" type="ORF">HNQ39_003054</name>
</gene>
<evidence type="ECO:0000256" key="6">
    <source>
        <dbReference type="ARBA" id="ARBA00022989"/>
    </source>
</evidence>
<comment type="subcellular location">
    <subcellularLocation>
        <location evidence="1">Cell membrane</location>
        <topology evidence="1">Multi-pass membrane protein</topology>
    </subcellularLocation>
</comment>
<evidence type="ECO:0000256" key="8">
    <source>
        <dbReference type="SAM" id="Phobius"/>
    </source>
</evidence>
<keyword evidence="11" id="KW-1185">Reference proteome</keyword>
<keyword evidence="3" id="KW-0328">Glycosyltransferase</keyword>
<dbReference type="AlphaFoldDB" id="A0A7W9W696"/>
<evidence type="ECO:0000259" key="9">
    <source>
        <dbReference type="Pfam" id="PF13231"/>
    </source>
</evidence>
<evidence type="ECO:0000256" key="4">
    <source>
        <dbReference type="ARBA" id="ARBA00022679"/>
    </source>
</evidence>
<accession>A0A7W9W696</accession>
<feature type="transmembrane region" description="Helical" evidence="8">
    <location>
        <begin position="331"/>
        <end position="354"/>
    </location>
</feature>
<feature type="transmembrane region" description="Helical" evidence="8">
    <location>
        <begin position="297"/>
        <end position="319"/>
    </location>
</feature>
<keyword evidence="5 8" id="KW-0812">Transmembrane</keyword>
<feature type="domain" description="Glycosyltransferase RgtA/B/C/D-like" evidence="9">
    <location>
        <begin position="48"/>
        <end position="208"/>
    </location>
</feature>
<dbReference type="PANTHER" id="PTHR33908:SF11">
    <property type="entry name" value="MEMBRANE PROTEIN"/>
    <property type="match status" value="1"/>
</dbReference>
<feature type="transmembrane region" description="Helical" evidence="8">
    <location>
        <begin position="69"/>
        <end position="89"/>
    </location>
</feature>
<evidence type="ECO:0000256" key="3">
    <source>
        <dbReference type="ARBA" id="ARBA00022676"/>
    </source>
</evidence>
<dbReference type="EMBL" id="JACHGW010000003">
    <property type="protein sequence ID" value="MBB6051244.1"/>
    <property type="molecule type" value="Genomic_DNA"/>
</dbReference>
<dbReference type="InterPro" id="IPR050297">
    <property type="entry name" value="LipidA_mod_glycosyltrf_83"/>
</dbReference>
<name>A0A7W9W696_ARMRO</name>
<dbReference type="Proteomes" id="UP000520814">
    <property type="component" value="Unassembled WGS sequence"/>
</dbReference>
<dbReference type="Pfam" id="PF13231">
    <property type="entry name" value="PMT_2"/>
    <property type="match status" value="1"/>
</dbReference>
<evidence type="ECO:0000313" key="11">
    <source>
        <dbReference type="Proteomes" id="UP000520814"/>
    </source>
</evidence>
<sequence length="501" mass="56630">MTRTARSALFLIGALTLFRLFYGAQLGLAWDEAYYWQWSRHLDLSYYDQGPGIAYCLRLGTLVAGHTHLGIRLVPIIFAALGGWLTFLTTRRWLGEAVAWWMLLLLSLAPLYAAGSLLATYDSPLVICWIVALWLLTKLLQEDKPALWYAVGPVVALGIASKLTTLMIAPGVLLLLALVPDYRKWLRTPHPYLAFGIAVLGLLPYALWDKQHEQMFSLHIKTLSQRHTDAAFGRWFGDFLAGQALFVGPVVWVLSLWCLVKLKTIVRDEKSRAFVLAFTLPLLAVCVWTSLRSKLEINWPTTMHLASMLPVAVLFDRLWREGKRTLPRITLGINGFLCLLAFFPGAPGALGLTLPAEPFTKLNEPYGWPELMTQTAAAGERLKAEGREVAYGSVTYRVNSAMAFYLPGQPETNGLYFNVRWDNYKLWTDDKALVGKSLVMVNDVEDEKGSMELARQYFSSIEALPPILLTRPGYNKPVKRWYIYLCRDFKGYDPKKHQDGY</sequence>
<protein>
    <submittedName>
        <fullName evidence="10">4-amino-4-deoxy-L-arabinose transferase-like glycosyltransferase</fullName>
    </submittedName>
</protein>
<feature type="transmembrane region" description="Helical" evidence="8">
    <location>
        <begin position="272"/>
        <end position="291"/>
    </location>
</feature>
<evidence type="ECO:0000256" key="7">
    <source>
        <dbReference type="ARBA" id="ARBA00023136"/>
    </source>
</evidence>
<dbReference type="PANTHER" id="PTHR33908">
    <property type="entry name" value="MANNOSYLTRANSFERASE YKCB-RELATED"/>
    <property type="match status" value="1"/>
</dbReference>
<evidence type="ECO:0000313" key="10">
    <source>
        <dbReference type="EMBL" id="MBB6051244.1"/>
    </source>
</evidence>
<dbReference type="GO" id="GO:0005886">
    <property type="term" value="C:plasma membrane"/>
    <property type="evidence" value="ECO:0007669"/>
    <property type="project" value="UniProtKB-SubCell"/>
</dbReference>
<feature type="transmembrane region" description="Helical" evidence="8">
    <location>
        <begin position="239"/>
        <end position="260"/>
    </location>
</feature>
<evidence type="ECO:0000256" key="1">
    <source>
        <dbReference type="ARBA" id="ARBA00004651"/>
    </source>
</evidence>
<dbReference type="GO" id="GO:0016763">
    <property type="term" value="F:pentosyltransferase activity"/>
    <property type="evidence" value="ECO:0007669"/>
    <property type="project" value="TreeGrafter"/>
</dbReference>
<organism evidence="10 11">
    <name type="scientific">Armatimonas rosea</name>
    <dbReference type="NCBI Taxonomy" id="685828"/>
    <lineage>
        <taxon>Bacteria</taxon>
        <taxon>Bacillati</taxon>
        <taxon>Armatimonadota</taxon>
        <taxon>Armatimonadia</taxon>
        <taxon>Armatimonadales</taxon>
        <taxon>Armatimonadaceae</taxon>
        <taxon>Armatimonas</taxon>
    </lineage>
</organism>
<comment type="caution">
    <text evidence="10">The sequence shown here is derived from an EMBL/GenBank/DDBJ whole genome shotgun (WGS) entry which is preliminary data.</text>
</comment>
<keyword evidence="7 8" id="KW-0472">Membrane</keyword>
<keyword evidence="2" id="KW-1003">Cell membrane</keyword>
<dbReference type="InterPro" id="IPR038731">
    <property type="entry name" value="RgtA/B/C-like"/>
</dbReference>
<evidence type="ECO:0000256" key="2">
    <source>
        <dbReference type="ARBA" id="ARBA00022475"/>
    </source>
</evidence>
<reference evidence="10 11" key="1">
    <citation type="submission" date="2020-08" db="EMBL/GenBank/DDBJ databases">
        <title>Genomic Encyclopedia of Type Strains, Phase IV (KMG-IV): sequencing the most valuable type-strain genomes for metagenomic binning, comparative biology and taxonomic classification.</title>
        <authorList>
            <person name="Goeker M."/>
        </authorList>
    </citation>
    <scope>NUCLEOTIDE SEQUENCE [LARGE SCALE GENOMIC DNA]</scope>
    <source>
        <strain evidence="10 11">DSM 23562</strain>
    </source>
</reference>